<organism evidence="3 4">
    <name type="scientific">Ornithinibacillus caprae</name>
    <dbReference type="NCBI Taxonomy" id="2678566"/>
    <lineage>
        <taxon>Bacteria</taxon>
        <taxon>Bacillati</taxon>
        <taxon>Bacillota</taxon>
        <taxon>Bacilli</taxon>
        <taxon>Bacillales</taxon>
        <taxon>Bacillaceae</taxon>
        <taxon>Ornithinibacillus</taxon>
    </lineage>
</organism>
<comment type="caution">
    <text evidence="3">The sequence shown here is derived from an EMBL/GenBank/DDBJ whole genome shotgun (WGS) entry which is preliminary data.</text>
</comment>
<proteinExistence type="predicted"/>
<dbReference type="EMBL" id="WOCA01000024">
    <property type="protein sequence ID" value="MUK90600.1"/>
    <property type="molecule type" value="Genomic_DNA"/>
</dbReference>
<evidence type="ECO:0000256" key="1">
    <source>
        <dbReference type="SAM" id="Phobius"/>
    </source>
</evidence>
<sequence length="292" mass="33728">MGKEFNKESFSYLDEEGLLFSKEDREKTWNKIKRNNNKKRTKNSMLMLFGKRYVTPIVGTLMVLLLAIGVLLPTLFSGNDLRMQGENDHQKSQSESISFSVLLIGEEPISHRNTLNILLTYNSGNNSIKLVPIPHDVYVNLYNSEGEMIGEDKLTHTLAYDSEPESVLITVSDLFNIPIDYYAVFPSEDMYQILEISDQEKSTYHDQDIVDLVKERLTFSEIKSIISENKTNMTEDIYNRFQMDENRPQAIQVLNLVEGIEEKYIDDVYYLDINQSVLNMTSQTLKQHLGKQ</sequence>
<dbReference type="Gene3D" id="3.30.420.590">
    <property type="match status" value="1"/>
</dbReference>
<dbReference type="InterPro" id="IPR004474">
    <property type="entry name" value="LytR_CpsA_psr"/>
</dbReference>
<dbReference type="AlphaFoldDB" id="A0A6N8FLT4"/>
<dbReference type="Pfam" id="PF03816">
    <property type="entry name" value="LytR_cpsA_psr"/>
    <property type="match status" value="1"/>
</dbReference>
<evidence type="ECO:0000313" key="3">
    <source>
        <dbReference type="EMBL" id="MUK90600.1"/>
    </source>
</evidence>
<evidence type="ECO:0000259" key="2">
    <source>
        <dbReference type="Pfam" id="PF03816"/>
    </source>
</evidence>
<accession>A0A6N8FLT4</accession>
<dbReference type="Proteomes" id="UP000469125">
    <property type="component" value="Unassembled WGS sequence"/>
</dbReference>
<evidence type="ECO:0000313" key="4">
    <source>
        <dbReference type="Proteomes" id="UP000469125"/>
    </source>
</evidence>
<protein>
    <recommendedName>
        <fullName evidence="2">Cell envelope-related transcriptional attenuator domain-containing protein</fullName>
    </recommendedName>
</protein>
<keyword evidence="4" id="KW-1185">Reference proteome</keyword>
<keyword evidence="1" id="KW-0472">Membrane</keyword>
<keyword evidence="1" id="KW-0812">Transmembrane</keyword>
<keyword evidence="1" id="KW-1133">Transmembrane helix</keyword>
<gene>
    <name evidence="3" type="ORF">GMD78_19775</name>
</gene>
<feature type="transmembrane region" description="Helical" evidence="1">
    <location>
        <begin position="53"/>
        <end position="76"/>
    </location>
</feature>
<name>A0A6N8FLT4_9BACI</name>
<dbReference type="RefSeq" id="WP_155671545.1">
    <property type="nucleotide sequence ID" value="NZ_WOCA01000024.1"/>
</dbReference>
<feature type="domain" description="Cell envelope-related transcriptional attenuator" evidence="2">
    <location>
        <begin position="115"/>
        <end position="190"/>
    </location>
</feature>
<reference evidence="3 4" key="1">
    <citation type="submission" date="2019-11" db="EMBL/GenBank/DDBJ databases">
        <authorList>
            <person name="Li X."/>
        </authorList>
    </citation>
    <scope>NUCLEOTIDE SEQUENCE [LARGE SCALE GENOMIC DNA]</scope>
    <source>
        <strain evidence="3 4">L9</strain>
    </source>
</reference>